<keyword evidence="2" id="KW-0472">Membrane</keyword>
<evidence type="ECO:0000313" key="3">
    <source>
        <dbReference type="EMBL" id="ASU85056.1"/>
    </source>
</evidence>
<dbReference type="Proteomes" id="UP000215005">
    <property type="component" value="Chromosome"/>
</dbReference>
<sequence>MPQVQRRRDDTGAQLVEYAALIVFAVVILGTLTFMLARPVITIPVGKALCGLFSIGGDESGCDPEFRSDEYYEPDRCMVSRNADGTKHSASVVVEGTTGTTFIREEFSDGTVRFIAVDGSSIGGDVGVGGTVGLGPLASASAEANVGLEYGFPESAIWEFDSPEEADQFEQQIRDKAKEDVSKWDFDDFESWADDSGDLPPPTSVRSQHEVDVGANGDLSLSLGNDKKKKDKKKDEGDEDASNQDGSSQDGDEEDEGISVKPTGDWVPNLEPGVDAGVGVSGMTATETNEDGSTSDIYELGGEASFGADWVVDSYNPNIERTGAMKVTRDADGNLTEIVITQTTTDSDGPSITTTQLSLENEEQRQIAEEWLGWIPGGQALPITWDDMAPTELPDNADPFQELIFNEGNSMKTTYDQDTSEETIGLQVKIGVSVGYTYTNVDEETTVTSAEYLAAPVDGRREYVQYEDCSVE</sequence>
<organism evidence="3 4">
    <name type="scientific">Nocardiopsis gilva YIM 90087</name>
    <dbReference type="NCBI Taxonomy" id="1235441"/>
    <lineage>
        <taxon>Bacteria</taxon>
        <taxon>Bacillati</taxon>
        <taxon>Actinomycetota</taxon>
        <taxon>Actinomycetes</taxon>
        <taxon>Streptosporangiales</taxon>
        <taxon>Nocardiopsidaceae</taxon>
        <taxon>Nocardiopsis</taxon>
    </lineage>
</organism>
<keyword evidence="2" id="KW-1133">Transmembrane helix</keyword>
<proteinExistence type="predicted"/>
<accession>A0A223SAH9</accession>
<dbReference type="AlphaFoldDB" id="A0A223SAH9"/>
<gene>
    <name evidence="3" type="ORF">CDO52_21670</name>
</gene>
<keyword evidence="4" id="KW-1185">Reference proteome</keyword>
<evidence type="ECO:0000313" key="4">
    <source>
        <dbReference type="Proteomes" id="UP000215005"/>
    </source>
</evidence>
<reference evidence="3 4" key="1">
    <citation type="submission" date="2017-08" db="EMBL/GenBank/DDBJ databases">
        <title>The complete genome sequence of Nocardiopsis gilva YIM 90087.</title>
        <authorList>
            <person name="Yin M."/>
            <person name="Tang S."/>
        </authorList>
    </citation>
    <scope>NUCLEOTIDE SEQUENCE [LARGE SCALE GENOMIC DNA]</scope>
    <source>
        <strain evidence="3 4">YIM 90087</strain>
    </source>
</reference>
<keyword evidence="2" id="KW-0812">Transmembrane</keyword>
<dbReference type="KEGG" id="ngv:CDO52_21670"/>
<feature type="transmembrane region" description="Helical" evidence="2">
    <location>
        <begin position="15"/>
        <end position="37"/>
    </location>
</feature>
<protein>
    <submittedName>
        <fullName evidence="3">Uncharacterized protein</fullName>
    </submittedName>
</protein>
<dbReference type="OrthoDB" id="3455227at2"/>
<evidence type="ECO:0000256" key="2">
    <source>
        <dbReference type="SAM" id="Phobius"/>
    </source>
</evidence>
<feature type="region of interest" description="Disordered" evidence="1">
    <location>
        <begin position="192"/>
        <end position="272"/>
    </location>
</feature>
<evidence type="ECO:0000256" key="1">
    <source>
        <dbReference type="SAM" id="MobiDB-lite"/>
    </source>
</evidence>
<name>A0A223SAH9_9ACTN</name>
<dbReference type="RefSeq" id="WP_017619831.1">
    <property type="nucleotide sequence ID" value="NZ_ANBG01000267.1"/>
</dbReference>
<dbReference type="EMBL" id="CP022753">
    <property type="protein sequence ID" value="ASU85056.1"/>
    <property type="molecule type" value="Genomic_DNA"/>
</dbReference>
<feature type="compositionally biased region" description="Basic and acidic residues" evidence="1">
    <location>
        <begin position="225"/>
        <end position="236"/>
    </location>
</feature>